<keyword evidence="2" id="KW-0808">Transferase</keyword>
<dbReference type="Gene3D" id="1.10.150.870">
    <property type="match status" value="1"/>
</dbReference>
<comment type="caution">
    <text evidence="2">The sequence shown here is derived from an EMBL/GenBank/DDBJ whole genome shotgun (WGS) entry which is preliminary data.</text>
</comment>
<feature type="domain" description="DNA polymerase helix-hairpin-helix motif" evidence="1">
    <location>
        <begin position="33"/>
        <end position="114"/>
    </location>
</feature>
<dbReference type="GO" id="GO:0006260">
    <property type="term" value="P:DNA replication"/>
    <property type="evidence" value="ECO:0007669"/>
    <property type="project" value="InterPro"/>
</dbReference>
<evidence type="ECO:0000313" key="2">
    <source>
        <dbReference type="EMBL" id="MPN24164.1"/>
    </source>
</evidence>
<proteinExistence type="predicted"/>
<protein>
    <submittedName>
        <fullName evidence="2">DNA polymerase III PolC-type</fullName>
        <ecNumber evidence="2">2.7.7.7</ecNumber>
    </submittedName>
</protein>
<dbReference type="InterPro" id="IPR004805">
    <property type="entry name" value="DnaE2/DnaE/PolC"/>
</dbReference>
<dbReference type="InterPro" id="IPR029460">
    <property type="entry name" value="DNAPol_HHH"/>
</dbReference>
<sequence length="121" mass="13415">MGNLRRKGNEATANDKNMQTHLELALEAMFRGIGFNKVDLYTSEAGEWKIMPNQRLLPPFSALQGVGINAAEAIVEARKAGPFTSIEDLSIRSRANKTVIEVLKKHGCLDQLTETDQLTLF</sequence>
<dbReference type="EC" id="2.7.7.7" evidence="2"/>
<dbReference type="Pfam" id="PF14579">
    <property type="entry name" value="HHH_6"/>
    <property type="match status" value="1"/>
</dbReference>
<dbReference type="SUPFAM" id="SSF160975">
    <property type="entry name" value="AF1531-like"/>
    <property type="match status" value="1"/>
</dbReference>
<dbReference type="PANTHER" id="PTHR32294">
    <property type="entry name" value="DNA POLYMERASE III SUBUNIT ALPHA"/>
    <property type="match status" value="1"/>
</dbReference>
<dbReference type="AlphaFoldDB" id="A0A645GJQ6"/>
<keyword evidence="2" id="KW-0548">Nucleotidyltransferase</keyword>
<accession>A0A645GJQ6</accession>
<dbReference type="GO" id="GO:0008408">
    <property type="term" value="F:3'-5' exonuclease activity"/>
    <property type="evidence" value="ECO:0007669"/>
    <property type="project" value="InterPro"/>
</dbReference>
<evidence type="ECO:0000259" key="1">
    <source>
        <dbReference type="Pfam" id="PF14579"/>
    </source>
</evidence>
<dbReference type="GO" id="GO:0003887">
    <property type="term" value="F:DNA-directed DNA polymerase activity"/>
    <property type="evidence" value="ECO:0007669"/>
    <property type="project" value="UniProtKB-EC"/>
</dbReference>
<dbReference type="PANTHER" id="PTHR32294:SF5">
    <property type="entry name" value="DNA POLYMERASE III POLC-TYPE"/>
    <property type="match status" value="1"/>
</dbReference>
<name>A0A645GJQ6_9ZZZZ</name>
<organism evidence="2">
    <name type="scientific">bioreactor metagenome</name>
    <dbReference type="NCBI Taxonomy" id="1076179"/>
    <lineage>
        <taxon>unclassified sequences</taxon>
        <taxon>metagenomes</taxon>
        <taxon>ecological metagenomes</taxon>
    </lineage>
</organism>
<dbReference type="EMBL" id="VSSQ01072909">
    <property type="protein sequence ID" value="MPN24164.1"/>
    <property type="molecule type" value="Genomic_DNA"/>
</dbReference>
<gene>
    <name evidence="2" type="primary">polC_68</name>
    <name evidence="2" type="ORF">SDC9_171558</name>
</gene>
<reference evidence="2" key="1">
    <citation type="submission" date="2019-08" db="EMBL/GenBank/DDBJ databases">
        <authorList>
            <person name="Kucharzyk K."/>
            <person name="Murdoch R.W."/>
            <person name="Higgins S."/>
            <person name="Loffler F."/>
        </authorList>
    </citation>
    <scope>NUCLEOTIDE SEQUENCE</scope>
</reference>